<feature type="domain" description="SsuA/THI5-like" evidence="2">
    <location>
        <begin position="108"/>
        <end position="282"/>
    </location>
</feature>
<dbReference type="Gene3D" id="3.40.190.10">
    <property type="entry name" value="Periplasmic binding protein-like II"/>
    <property type="match status" value="2"/>
</dbReference>
<accession>A0A1G6H1T3</accession>
<dbReference type="InterPro" id="IPR015168">
    <property type="entry name" value="SsuA/THI5"/>
</dbReference>
<evidence type="ECO:0000256" key="1">
    <source>
        <dbReference type="SAM" id="SignalP"/>
    </source>
</evidence>
<protein>
    <submittedName>
        <fullName evidence="3">Sulfonate transport system substrate-binding protein</fullName>
    </submittedName>
</protein>
<sequence length="347" mass="35668">MSRTSHPTSHRTSPLRRLGVAFAVAGLVASLAACSSSSDASEAATPAGGAAALTPLVAGGPWSGSAGKEPVLTGAFGYAVATGIAEPILADHGFTYDKFVGFNNGPPVVKALQTGDIQLGFIGDTPATQAKGSGIDVPALVVAKPSSDIWFLTKTGGVKTIEELAGKKIGLQFGSNFDKYGRAVLARHGVADSVEYINLLFADALPALQRGDIDAVPVPATTAGIWRAINDFPVLSKASVDDPDLLATSVVLTSRATLDANSELAAAVWAVTEAGSAKILEDTDAYAQWLSDATGSPVDIINDAELWAYGTQAIDPDGLATIGSTLDFLVEQGTVPEAFDINSWVVQ</sequence>
<organism evidence="3 4">
    <name type="scientific">Sanguibacter gelidistatuariae</name>
    <dbReference type="NCBI Taxonomy" id="1814289"/>
    <lineage>
        <taxon>Bacteria</taxon>
        <taxon>Bacillati</taxon>
        <taxon>Actinomycetota</taxon>
        <taxon>Actinomycetes</taxon>
        <taxon>Micrococcales</taxon>
        <taxon>Sanguibacteraceae</taxon>
        <taxon>Sanguibacter</taxon>
    </lineage>
</organism>
<reference evidence="3 4" key="1">
    <citation type="submission" date="2016-09" db="EMBL/GenBank/DDBJ databases">
        <authorList>
            <person name="Capua I."/>
            <person name="De Benedictis P."/>
            <person name="Joannis T."/>
            <person name="Lombin L.H."/>
            <person name="Cattoli G."/>
        </authorList>
    </citation>
    <scope>NUCLEOTIDE SEQUENCE [LARGE SCALE GENOMIC DNA]</scope>
    <source>
        <strain evidence="3 4">ISLP-3</strain>
    </source>
</reference>
<keyword evidence="4" id="KW-1185">Reference proteome</keyword>
<feature type="signal peptide" evidence="1">
    <location>
        <begin position="1"/>
        <end position="40"/>
    </location>
</feature>
<evidence type="ECO:0000259" key="2">
    <source>
        <dbReference type="Pfam" id="PF09084"/>
    </source>
</evidence>
<dbReference type="Pfam" id="PF09084">
    <property type="entry name" value="NMT1"/>
    <property type="match status" value="1"/>
</dbReference>
<dbReference type="Proteomes" id="UP000199039">
    <property type="component" value="Unassembled WGS sequence"/>
</dbReference>
<dbReference type="EMBL" id="FMYH01000001">
    <property type="protein sequence ID" value="SDB88232.1"/>
    <property type="molecule type" value="Genomic_DNA"/>
</dbReference>
<dbReference type="SUPFAM" id="SSF53850">
    <property type="entry name" value="Periplasmic binding protein-like II"/>
    <property type="match status" value="1"/>
</dbReference>
<proteinExistence type="predicted"/>
<dbReference type="RefSeq" id="WP_093180750.1">
    <property type="nucleotide sequence ID" value="NZ_FMYH01000001.1"/>
</dbReference>
<gene>
    <name evidence="3" type="ORF">SAMN05216410_0654</name>
</gene>
<name>A0A1G6H1T3_9MICO</name>
<dbReference type="OrthoDB" id="7808807at2"/>
<dbReference type="PANTHER" id="PTHR30024">
    <property type="entry name" value="ALIPHATIC SULFONATES-BINDING PROTEIN-RELATED"/>
    <property type="match status" value="1"/>
</dbReference>
<dbReference type="AlphaFoldDB" id="A0A1G6H1T3"/>
<dbReference type="PROSITE" id="PS51257">
    <property type="entry name" value="PROKAR_LIPOPROTEIN"/>
    <property type="match status" value="1"/>
</dbReference>
<dbReference type="STRING" id="1814289.SAMN05216410_0654"/>
<evidence type="ECO:0000313" key="3">
    <source>
        <dbReference type="EMBL" id="SDB88232.1"/>
    </source>
</evidence>
<evidence type="ECO:0000313" key="4">
    <source>
        <dbReference type="Proteomes" id="UP000199039"/>
    </source>
</evidence>
<keyword evidence="1" id="KW-0732">Signal</keyword>
<feature type="chain" id="PRO_5011511725" evidence="1">
    <location>
        <begin position="41"/>
        <end position="347"/>
    </location>
</feature>